<evidence type="ECO:0000256" key="2">
    <source>
        <dbReference type="ARBA" id="ARBA00009409"/>
    </source>
</evidence>
<keyword evidence="5 15" id="KW-0227">DNA damage</keyword>
<dbReference type="Gene3D" id="3.20.190.10">
    <property type="entry name" value="MutM-like, N-terminal"/>
    <property type="match status" value="1"/>
</dbReference>
<reference evidence="18 19" key="1">
    <citation type="submission" date="2018-06" db="EMBL/GenBank/DDBJ databases">
        <authorList>
            <consortium name="Pathogen Informatics"/>
            <person name="Doyle S."/>
        </authorList>
    </citation>
    <scope>NUCLEOTIDE SEQUENCE [LARGE SCALE GENOMIC DNA]</scope>
    <source>
        <strain evidence="18 19">NCTC9128</strain>
    </source>
</reference>
<name>A0A2X3CBQ7_KLEPN</name>
<keyword evidence="10 15" id="KW-0234">DNA repair</keyword>
<dbReference type="InterPro" id="IPR010979">
    <property type="entry name" value="Ribosomal_uS13-like_H2TH"/>
</dbReference>
<dbReference type="Gene3D" id="1.10.8.50">
    <property type="match status" value="1"/>
</dbReference>
<evidence type="ECO:0000256" key="12">
    <source>
        <dbReference type="ARBA" id="ARBA00023268"/>
    </source>
</evidence>
<keyword evidence="7 15" id="KW-0378">Hydrolase</keyword>
<evidence type="ECO:0000256" key="7">
    <source>
        <dbReference type="ARBA" id="ARBA00022801"/>
    </source>
</evidence>
<keyword evidence="12 15" id="KW-0511">Multifunctional enzyme</keyword>
<organism evidence="18 19">
    <name type="scientific">Klebsiella pneumoniae</name>
    <dbReference type="NCBI Taxonomy" id="573"/>
    <lineage>
        <taxon>Bacteria</taxon>
        <taxon>Pseudomonadati</taxon>
        <taxon>Pseudomonadota</taxon>
        <taxon>Gammaproteobacteria</taxon>
        <taxon>Enterobacterales</taxon>
        <taxon>Enterobacteriaceae</taxon>
        <taxon>Klebsiella/Raoultella group</taxon>
        <taxon>Klebsiella</taxon>
        <taxon>Klebsiella pneumoniae complex</taxon>
    </lineage>
</organism>
<dbReference type="EC" id="4.2.99.18" evidence="15"/>
<dbReference type="GO" id="GO:0003684">
    <property type="term" value="F:damaged DNA binding"/>
    <property type="evidence" value="ECO:0007669"/>
    <property type="project" value="InterPro"/>
</dbReference>
<dbReference type="CDD" id="cd08966">
    <property type="entry name" value="EcFpg-like_N"/>
    <property type="match status" value="1"/>
</dbReference>
<sequence length="312" mass="34141">MPELPEVETSRRGIEPHLVGATILHAVVRNGRLRWPVSEEIYRLSDVPVLSVRRRAKYLLLELPDGWIIVHLGMSGSLRILSEELPAEKHDHVDLVMSNGKVLRYTDPRRFGAWLWTRTLEGHPVLAHLGPEPLSDAFNADYLQQKCAKKKTAIKPWLMDNKLVVGVGNIYASESLFSAGIHPDRLASSLSREECEQLVKVIKLVLLRSIEQGGTTLKDFLQSDGKPGYFAQELQVYGRKANPAGSAARRSSGPNMPSGRPFIAVSARSSLRNRNVCRPGQRACGCASGGPGAFVGQVSVAPSGIKTGTEPV</sequence>
<evidence type="ECO:0000256" key="11">
    <source>
        <dbReference type="ARBA" id="ARBA00023239"/>
    </source>
</evidence>
<evidence type="ECO:0000256" key="4">
    <source>
        <dbReference type="ARBA" id="ARBA00022723"/>
    </source>
</evidence>
<dbReference type="PANTHER" id="PTHR22993:SF9">
    <property type="entry name" value="FORMAMIDOPYRIMIDINE-DNA GLYCOSYLASE"/>
    <property type="match status" value="1"/>
</dbReference>
<dbReference type="InterPro" id="IPR020629">
    <property type="entry name" value="FPG_Glyclase"/>
</dbReference>
<feature type="binding site" evidence="15">
    <location>
        <position position="109"/>
    </location>
    <ligand>
        <name>DNA</name>
        <dbReference type="ChEBI" id="CHEBI:16991"/>
    </ligand>
</feature>
<comment type="catalytic activity">
    <reaction evidence="14 15">
        <text>2'-deoxyribonucleotide-(2'-deoxyribose 5'-phosphate)-2'-deoxyribonucleotide-DNA = a 3'-end 2'-deoxyribonucleotide-(2,3-dehydro-2,3-deoxyribose 5'-phosphate)-DNA + a 5'-end 5'-phospho-2'-deoxyribonucleoside-DNA + H(+)</text>
        <dbReference type="Rhea" id="RHEA:66592"/>
        <dbReference type="Rhea" id="RHEA-COMP:13180"/>
        <dbReference type="Rhea" id="RHEA-COMP:16897"/>
        <dbReference type="Rhea" id="RHEA-COMP:17067"/>
        <dbReference type="ChEBI" id="CHEBI:15378"/>
        <dbReference type="ChEBI" id="CHEBI:136412"/>
        <dbReference type="ChEBI" id="CHEBI:157695"/>
        <dbReference type="ChEBI" id="CHEBI:167181"/>
        <dbReference type="EC" id="4.2.99.18"/>
    </reaction>
</comment>
<keyword evidence="4" id="KW-0479">Metal-binding</keyword>
<dbReference type="NCBIfam" id="NF002211">
    <property type="entry name" value="PRK01103.1"/>
    <property type="match status" value="1"/>
</dbReference>
<dbReference type="EC" id="3.2.2.23" evidence="15"/>
<dbReference type="SUPFAM" id="SSF81624">
    <property type="entry name" value="N-terminal domain of MutM-like DNA repair proteins"/>
    <property type="match status" value="1"/>
</dbReference>
<feature type="active site" description="Proton donor; for beta-elimination activity" evidence="15">
    <location>
        <position position="57"/>
    </location>
</feature>
<evidence type="ECO:0000256" key="10">
    <source>
        <dbReference type="ARBA" id="ARBA00023204"/>
    </source>
</evidence>
<keyword evidence="11 15" id="KW-0456">Lyase</keyword>
<dbReference type="GO" id="GO:0140078">
    <property type="term" value="F:class I DNA-(apurinic or apyrimidinic site) endonuclease activity"/>
    <property type="evidence" value="ECO:0007669"/>
    <property type="project" value="UniProtKB-EC"/>
</dbReference>
<feature type="binding site" evidence="15">
    <location>
        <position position="90"/>
    </location>
    <ligand>
        <name>DNA</name>
        <dbReference type="ChEBI" id="CHEBI:16991"/>
    </ligand>
</feature>
<comment type="cofactor">
    <cofactor evidence="15">
        <name>Zn(2+)</name>
        <dbReference type="ChEBI" id="CHEBI:29105"/>
    </cofactor>
    <text evidence="15">Binds 1 zinc ion per subunit.</text>
</comment>
<dbReference type="Pfam" id="PF01149">
    <property type="entry name" value="Fapy_DNA_glyco"/>
    <property type="match status" value="1"/>
</dbReference>
<comment type="similarity">
    <text evidence="2 15">Belongs to the FPG family.</text>
</comment>
<dbReference type="SMART" id="SM00898">
    <property type="entry name" value="Fapy_DNA_glyco"/>
    <property type="match status" value="1"/>
</dbReference>
<evidence type="ECO:0000256" key="6">
    <source>
        <dbReference type="ARBA" id="ARBA00022771"/>
    </source>
</evidence>
<dbReference type="HAMAP" id="MF_00103">
    <property type="entry name" value="Fapy_DNA_glycosyl"/>
    <property type="match status" value="1"/>
</dbReference>
<dbReference type="NCBIfam" id="TIGR00577">
    <property type="entry name" value="fpg"/>
    <property type="match status" value="1"/>
</dbReference>
<evidence type="ECO:0000256" key="1">
    <source>
        <dbReference type="ARBA" id="ARBA00001668"/>
    </source>
</evidence>
<dbReference type="EMBL" id="UAWN01000005">
    <property type="protein sequence ID" value="SQC09286.1"/>
    <property type="molecule type" value="Genomic_DNA"/>
</dbReference>
<dbReference type="FunFam" id="1.10.8.50:FF:000003">
    <property type="entry name" value="Formamidopyrimidine-DNA glycosylase"/>
    <property type="match status" value="1"/>
</dbReference>
<dbReference type="SUPFAM" id="SSF46946">
    <property type="entry name" value="S13-like H2TH domain"/>
    <property type="match status" value="1"/>
</dbReference>
<feature type="active site" description="Schiff-base intermediate with DNA" evidence="15">
    <location>
        <position position="2"/>
    </location>
</feature>
<keyword evidence="6" id="KW-0863">Zinc-finger</keyword>
<evidence type="ECO:0000313" key="19">
    <source>
        <dbReference type="Proteomes" id="UP000251088"/>
    </source>
</evidence>
<dbReference type="PROSITE" id="PS51068">
    <property type="entry name" value="FPG_CAT"/>
    <property type="match status" value="1"/>
</dbReference>
<dbReference type="InterPro" id="IPR035937">
    <property type="entry name" value="FPG_N"/>
</dbReference>
<dbReference type="FunFam" id="3.20.190.10:FF:000001">
    <property type="entry name" value="Formamidopyrimidine-DNA glycosylase"/>
    <property type="match status" value="1"/>
</dbReference>
<feature type="active site" description="Proton donor" evidence="15">
    <location>
        <position position="3"/>
    </location>
</feature>
<dbReference type="GO" id="GO:0008270">
    <property type="term" value="F:zinc ion binding"/>
    <property type="evidence" value="ECO:0007669"/>
    <property type="project" value="UniProtKB-KW"/>
</dbReference>
<evidence type="ECO:0000256" key="5">
    <source>
        <dbReference type="ARBA" id="ARBA00022763"/>
    </source>
</evidence>
<evidence type="ECO:0000259" key="17">
    <source>
        <dbReference type="PROSITE" id="PS51068"/>
    </source>
</evidence>
<dbReference type="SMART" id="SM01232">
    <property type="entry name" value="H2TH"/>
    <property type="match status" value="1"/>
</dbReference>
<dbReference type="AlphaFoldDB" id="A0A2X3CBQ7"/>
<feature type="binding site" evidence="15">
    <location>
        <position position="150"/>
    </location>
    <ligand>
        <name>DNA</name>
        <dbReference type="ChEBI" id="CHEBI:16991"/>
    </ligand>
</feature>
<dbReference type="InterPro" id="IPR012319">
    <property type="entry name" value="FPG_cat"/>
</dbReference>
<evidence type="ECO:0000256" key="16">
    <source>
        <dbReference type="SAM" id="MobiDB-lite"/>
    </source>
</evidence>
<comment type="subunit">
    <text evidence="3 15">Monomer.</text>
</comment>
<dbReference type="InterPro" id="IPR015886">
    <property type="entry name" value="H2TH_FPG"/>
</dbReference>
<feature type="active site" description="Proton donor; for delta-elimination activity" evidence="15">
    <location>
        <position position="272"/>
    </location>
</feature>
<proteinExistence type="inferred from homology"/>
<evidence type="ECO:0000256" key="13">
    <source>
        <dbReference type="ARBA" id="ARBA00023295"/>
    </source>
</evidence>
<evidence type="ECO:0000256" key="3">
    <source>
        <dbReference type="ARBA" id="ARBA00011245"/>
    </source>
</evidence>
<evidence type="ECO:0000256" key="14">
    <source>
        <dbReference type="ARBA" id="ARBA00044632"/>
    </source>
</evidence>
<keyword evidence="9 15" id="KW-0238">DNA-binding</keyword>
<gene>
    <name evidence="15 18" type="primary">mutM</name>
    <name evidence="15" type="synonym">fpg</name>
    <name evidence="18" type="ORF">NCTC9128_01249</name>
</gene>
<protein>
    <recommendedName>
        <fullName evidence="15">Formamidopyrimidine-DNA glycosylase</fullName>
        <shortName evidence="15">Fapy-DNA glycosylase</shortName>
        <ecNumber evidence="15">3.2.2.23</ecNumber>
    </recommendedName>
    <alternativeName>
        <fullName evidence="15">DNA-(apurinic or apyrimidinic site) lyase MutM</fullName>
        <shortName evidence="15">AP lyase MutM</shortName>
        <ecNumber evidence="15">4.2.99.18</ecNumber>
    </alternativeName>
</protein>
<keyword evidence="13 15" id="KW-0326">Glycosidase</keyword>
<dbReference type="PANTHER" id="PTHR22993">
    <property type="entry name" value="FORMAMIDOPYRIMIDINE-DNA GLYCOSYLASE"/>
    <property type="match status" value="1"/>
</dbReference>
<comment type="catalytic activity">
    <reaction evidence="1 15">
        <text>Hydrolysis of DNA containing ring-opened 7-methylguanine residues, releasing 2,6-diamino-4-hydroxy-5-(N-methyl)formamidopyrimidine.</text>
        <dbReference type="EC" id="3.2.2.23"/>
    </reaction>
</comment>
<evidence type="ECO:0000256" key="15">
    <source>
        <dbReference type="HAMAP-Rule" id="MF_00103"/>
    </source>
</evidence>
<dbReference type="Pfam" id="PF06831">
    <property type="entry name" value="H2TH"/>
    <property type="match status" value="1"/>
</dbReference>
<feature type="domain" description="Formamidopyrimidine-DNA glycosylase catalytic" evidence="17">
    <location>
        <begin position="2"/>
        <end position="112"/>
    </location>
</feature>
<evidence type="ECO:0000256" key="8">
    <source>
        <dbReference type="ARBA" id="ARBA00022833"/>
    </source>
</evidence>
<feature type="region of interest" description="Disordered" evidence="16">
    <location>
        <begin position="241"/>
        <end position="262"/>
    </location>
</feature>
<evidence type="ECO:0000313" key="18">
    <source>
        <dbReference type="EMBL" id="SQC09286.1"/>
    </source>
</evidence>
<accession>A0A2X3CBQ7</accession>
<dbReference type="GO" id="GO:0006284">
    <property type="term" value="P:base-excision repair"/>
    <property type="evidence" value="ECO:0007669"/>
    <property type="project" value="InterPro"/>
</dbReference>
<evidence type="ECO:0000256" key="9">
    <source>
        <dbReference type="ARBA" id="ARBA00023125"/>
    </source>
</evidence>
<keyword evidence="8" id="KW-0862">Zinc</keyword>
<comment type="function">
    <text evidence="15">Involved in base excision repair of DNA damaged by oxidation or by mutagenic agents. Acts as DNA glycosylase that recognizes and removes damaged bases. Has a preference for oxidized purines, such as 7,8-dihydro-8-oxoguanine (8-oxoG). Has AP (apurinic/apyrimidinic) lyase activity and introduces nicks in the DNA strand. Cleaves the DNA backbone by beta-delta elimination to generate a single-strand break at the site of the removed base with both 3'- and 5'-phosphates.</text>
</comment>
<dbReference type="GO" id="GO:0034039">
    <property type="term" value="F:8-oxo-7,8-dihydroguanine DNA N-glycosylase activity"/>
    <property type="evidence" value="ECO:0007669"/>
    <property type="project" value="TreeGrafter"/>
</dbReference>
<dbReference type="Proteomes" id="UP000251088">
    <property type="component" value="Unassembled WGS sequence"/>
</dbReference>